<dbReference type="PANTHER" id="PTHR24006:SF687">
    <property type="entry name" value="UBIQUITIN CARBOXYL-TERMINAL HYDROLASE 10"/>
    <property type="match status" value="1"/>
</dbReference>
<evidence type="ECO:0000259" key="9">
    <source>
        <dbReference type="PROSITE" id="PS50235"/>
    </source>
</evidence>
<dbReference type="GO" id="GO:0006508">
    <property type="term" value="P:proteolysis"/>
    <property type="evidence" value="ECO:0007669"/>
    <property type="project" value="UniProtKB-KW"/>
</dbReference>
<accession>A0AAV3Y489</accession>
<dbReference type="EMBL" id="BLXT01000438">
    <property type="protein sequence ID" value="GFN77215.1"/>
    <property type="molecule type" value="Genomic_DNA"/>
</dbReference>
<evidence type="ECO:0000256" key="6">
    <source>
        <dbReference type="ARBA" id="ARBA00022801"/>
    </source>
</evidence>
<evidence type="ECO:0000256" key="2">
    <source>
        <dbReference type="ARBA" id="ARBA00005427"/>
    </source>
</evidence>
<protein>
    <recommendedName>
        <fullName evidence="3">ubiquitinyl hydrolase 1</fullName>
        <ecNumber evidence="3">3.4.19.12</ecNumber>
    </recommendedName>
</protein>
<feature type="compositionally biased region" description="Low complexity" evidence="8">
    <location>
        <begin position="376"/>
        <end position="396"/>
    </location>
</feature>
<dbReference type="Proteomes" id="UP000735302">
    <property type="component" value="Unassembled WGS sequence"/>
</dbReference>
<keyword evidence="5" id="KW-0833">Ubl conjugation pathway</keyword>
<comment type="similarity">
    <text evidence="2">Belongs to the peptidase C19 family. USP10 subfamily.</text>
</comment>
<feature type="region of interest" description="Disordered" evidence="8">
    <location>
        <begin position="372"/>
        <end position="488"/>
    </location>
</feature>
<feature type="compositionally biased region" description="Polar residues" evidence="8">
    <location>
        <begin position="314"/>
        <end position="334"/>
    </location>
</feature>
<dbReference type="GO" id="GO:0004843">
    <property type="term" value="F:cysteine-type deubiquitinase activity"/>
    <property type="evidence" value="ECO:0007669"/>
    <property type="project" value="UniProtKB-EC"/>
</dbReference>
<dbReference type="GO" id="GO:0005829">
    <property type="term" value="C:cytosol"/>
    <property type="evidence" value="ECO:0007669"/>
    <property type="project" value="TreeGrafter"/>
</dbReference>
<dbReference type="SUPFAM" id="SSF54001">
    <property type="entry name" value="Cysteine proteinases"/>
    <property type="match status" value="1"/>
</dbReference>
<evidence type="ECO:0000256" key="7">
    <source>
        <dbReference type="ARBA" id="ARBA00022807"/>
    </source>
</evidence>
<keyword evidence="7" id="KW-0788">Thiol protease</keyword>
<feature type="compositionally biased region" description="Low complexity" evidence="8">
    <location>
        <begin position="449"/>
        <end position="461"/>
    </location>
</feature>
<dbReference type="PANTHER" id="PTHR24006">
    <property type="entry name" value="UBIQUITIN CARBOXYL-TERMINAL HYDROLASE"/>
    <property type="match status" value="1"/>
</dbReference>
<dbReference type="PROSITE" id="PS50235">
    <property type="entry name" value="USP_3"/>
    <property type="match status" value="1"/>
</dbReference>
<proteinExistence type="inferred from homology"/>
<dbReference type="EC" id="3.4.19.12" evidence="3"/>
<name>A0AAV3Y489_9GAST</name>
<comment type="catalytic activity">
    <reaction evidence="1">
        <text>Thiol-dependent hydrolysis of ester, thioester, amide, peptide and isopeptide bonds formed by the C-terminal Gly of ubiquitin (a 76-residue protein attached to proteins as an intracellular targeting signal).</text>
        <dbReference type="EC" id="3.4.19.12"/>
    </reaction>
</comment>
<dbReference type="InterPro" id="IPR001394">
    <property type="entry name" value="Peptidase_C19_UCH"/>
</dbReference>
<feature type="region of interest" description="Disordered" evidence="8">
    <location>
        <begin position="58"/>
        <end position="109"/>
    </location>
</feature>
<reference evidence="10 11" key="1">
    <citation type="journal article" date="2021" name="Elife">
        <title>Chloroplast acquisition without the gene transfer in kleptoplastic sea slugs, Plakobranchus ocellatus.</title>
        <authorList>
            <person name="Maeda T."/>
            <person name="Takahashi S."/>
            <person name="Yoshida T."/>
            <person name="Shimamura S."/>
            <person name="Takaki Y."/>
            <person name="Nagai Y."/>
            <person name="Toyoda A."/>
            <person name="Suzuki Y."/>
            <person name="Arimoto A."/>
            <person name="Ishii H."/>
            <person name="Satoh N."/>
            <person name="Nishiyama T."/>
            <person name="Hasebe M."/>
            <person name="Maruyama T."/>
            <person name="Minagawa J."/>
            <person name="Obokata J."/>
            <person name="Shigenobu S."/>
        </authorList>
    </citation>
    <scope>NUCLEOTIDE SEQUENCE [LARGE SCALE GENOMIC DNA]</scope>
</reference>
<dbReference type="AlphaFoldDB" id="A0AAV3Y489"/>
<dbReference type="InterPro" id="IPR018200">
    <property type="entry name" value="USP_CS"/>
</dbReference>
<evidence type="ECO:0000256" key="8">
    <source>
        <dbReference type="SAM" id="MobiDB-lite"/>
    </source>
</evidence>
<evidence type="ECO:0000256" key="1">
    <source>
        <dbReference type="ARBA" id="ARBA00000707"/>
    </source>
</evidence>
<dbReference type="PROSITE" id="PS00973">
    <property type="entry name" value="USP_2"/>
    <property type="match status" value="1"/>
</dbReference>
<dbReference type="GO" id="GO:0005634">
    <property type="term" value="C:nucleus"/>
    <property type="evidence" value="ECO:0007669"/>
    <property type="project" value="TreeGrafter"/>
</dbReference>
<gene>
    <name evidence="10" type="ORF">PoB_000372100</name>
</gene>
<comment type="caution">
    <text evidence="10">The sequence shown here is derived from an EMBL/GenBank/DDBJ whole genome shotgun (WGS) entry which is preliminary data.</text>
</comment>
<feature type="domain" description="USP" evidence="9">
    <location>
        <begin position="558"/>
        <end position="935"/>
    </location>
</feature>
<sequence length="938" mass="102099">MRIEIYWHIPGLKAEVKGLSFIDWEGLSEDEYQHLNRIINNPLACSGVKLPFCSDQRKFGPGEGQEPSTCNQSKQPQHNLPEEACSSSSRRPGSDPAFPTNVPPPPPAGHPVVAYPVPVHHWTQGAPPPPGPTHFPISVPGGYVFSNQPPPPLVTNGDAATIAYVTAISSGQPIYAIPGVPLQSIHQPITGTSGYHQVEPMDLTVPVVAQQSVTVPHFVHQPDGIVFSPSAHSHHDVPVIPPVTNPVHHTSGHTSHNLTNVQAASVYDNHHHINHVSLPELHKGHIPQEVNPPPSLPDTSTHPVGTSEVDKHLVTNSRVPPPSQTRHQVSNDPSLTPGVEFVGPILYGLDNAGTAAANGPSVIKNDAPSAIAKLNSSDNPESSSSSAHKSSADIKSTQASSLQHEETKSVQAISSEPAVPSGASSQSPVNQVSITNSKNSEVKQPSVFTPAPHTTPQTQPPKMWSSLFGKSKSSNPVSPTSPNLEVPTTPALPNVAVVEEVKSVRYWQQKEKEEAKLNLAAEQKVVPVGVQSDPIAPKILELLSALPVVHTPIVIQPRGLVNGNNVCFMNATLQVLMGCPPFVNMFRAFKNLPKRQGNGSCTPIFDSLNEFVNSFHNGQRVKSQGSRNKKGAHLDISVGQPFSPTSLLNVAQDILGLRIGIQHDAEEFLSKILMICHEEMENVMKLNQSYSFDNNNGKTATNNGHAYGSPVDVDIDEDDDESWQRVGPKNHHVETNVNDCGQTPLSSIFSGLSRSCLTRETGKNSDTLDSFFSLKLDIQGENVHSVADALQRLNVLETLHDIDGGKIQGQRRMFFDVLPPVLIMHLKLFQYSDGNGKKIQKKINFDVDLTIPKETLSKVGKTKYMSAKSRSYKLFGVVNHHGLKMTDGHYTSDVFLPVASGWLRFDDSEVIAIHEKQVLQHSDRHMPYLLFYRRMDVS</sequence>
<dbReference type="InterPro" id="IPR050164">
    <property type="entry name" value="Peptidase_C19"/>
</dbReference>
<evidence type="ECO:0000313" key="11">
    <source>
        <dbReference type="Proteomes" id="UP000735302"/>
    </source>
</evidence>
<keyword evidence="4" id="KW-0645">Protease</keyword>
<dbReference type="GO" id="GO:0016579">
    <property type="term" value="P:protein deubiquitination"/>
    <property type="evidence" value="ECO:0007669"/>
    <property type="project" value="InterPro"/>
</dbReference>
<evidence type="ECO:0000256" key="3">
    <source>
        <dbReference type="ARBA" id="ARBA00012759"/>
    </source>
</evidence>
<organism evidence="10 11">
    <name type="scientific">Plakobranchus ocellatus</name>
    <dbReference type="NCBI Taxonomy" id="259542"/>
    <lineage>
        <taxon>Eukaryota</taxon>
        <taxon>Metazoa</taxon>
        <taxon>Spiralia</taxon>
        <taxon>Lophotrochozoa</taxon>
        <taxon>Mollusca</taxon>
        <taxon>Gastropoda</taxon>
        <taxon>Heterobranchia</taxon>
        <taxon>Euthyneura</taxon>
        <taxon>Panpulmonata</taxon>
        <taxon>Sacoglossa</taxon>
        <taxon>Placobranchoidea</taxon>
        <taxon>Plakobranchidae</taxon>
        <taxon>Plakobranchus</taxon>
    </lineage>
</organism>
<feature type="compositionally biased region" description="Polar residues" evidence="8">
    <location>
        <begin position="471"/>
        <end position="483"/>
    </location>
</feature>
<dbReference type="CDD" id="cd02257">
    <property type="entry name" value="Peptidase_C19"/>
    <property type="match status" value="1"/>
</dbReference>
<dbReference type="Pfam" id="PF00443">
    <property type="entry name" value="UCH"/>
    <property type="match status" value="1"/>
</dbReference>
<evidence type="ECO:0000256" key="5">
    <source>
        <dbReference type="ARBA" id="ARBA00022786"/>
    </source>
</evidence>
<keyword evidence="6 10" id="KW-0378">Hydrolase</keyword>
<feature type="region of interest" description="Disordered" evidence="8">
    <location>
        <begin position="284"/>
        <end position="336"/>
    </location>
</feature>
<dbReference type="InterPro" id="IPR038765">
    <property type="entry name" value="Papain-like_cys_pep_sf"/>
</dbReference>
<evidence type="ECO:0000256" key="4">
    <source>
        <dbReference type="ARBA" id="ARBA00022670"/>
    </source>
</evidence>
<keyword evidence="11" id="KW-1185">Reference proteome</keyword>
<dbReference type="InterPro" id="IPR028889">
    <property type="entry name" value="USP"/>
</dbReference>
<feature type="compositionally biased region" description="Polar residues" evidence="8">
    <location>
        <begin position="422"/>
        <end position="447"/>
    </location>
</feature>
<feature type="compositionally biased region" description="Polar residues" evidence="8">
    <location>
        <begin position="66"/>
        <end position="78"/>
    </location>
</feature>
<evidence type="ECO:0000313" key="10">
    <source>
        <dbReference type="EMBL" id="GFN77215.1"/>
    </source>
</evidence>
<dbReference type="Gene3D" id="3.90.70.10">
    <property type="entry name" value="Cysteine proteinases"/>
    <property type="match status" value="1"/>
</dbReference>